<reference evidence="2 3" key="1">
    <citation type="submission" date="2019-01" db="EMBL/GenBank/DDBJ databases">
        <title>Whole Genome of Ornithobacterium rhinotracheale FARPER-174b.</title>
        <authorList>
            <person name="Tataje-Lavanda L.A."/>
            <person name="Montalvan A."/>
            <person name="Montesinos R."/>
            <person name="Zimic M."/>
            <person name="Fernandez-Sanchez M."/>
            <person name="Fernandez-Diaz M."/>
        </authorList>
    </citation>
    <scope>NUCLEOTIDE SEQUENCE [LARGE SCALE GENOMIC DNA]</scope>
    <source>
        <strain evidence="2 3">FARPER-174b</strain>
    </source>
</reference>
<feature type="transmembrane region" description="Helical" evidence="1">
    <location>
        <begin position="12"/>
        <end position="30"/>
    </location>
</feature>
<evidence type="ECO:0000256" key="1">
    <source>
        <dbReference type="SAM" id="Phobius"/>
    </source>
</evidence>
<feature type="transmembrane region" description="Helical" evidence="1">
    <location>
        <begin position="42"/>
        <end position="61"/>
    </location>
</feature>
<protein>
    <submittedName>
        <fullName evidence="2">AtpZ/AtpI family protein</fullName>
    </submittedName>
</protein>
<dbReference type="InterPro" id="IPR032820">
    <property type="entry name" value="ATPase_put"/>
</dbReference>
<proteinExistence type="predicted"/>
<dbReference type="EMBL" id="CP035107">
    <property type="protein sequence ID" value="QAR31338.1"/>
    <property type="molecule type" value="Genomic_DNA"/>
</dbReference>
<evidence type="ECO:0000313" key="2">
    <source>
        <dbReference type="EMBL" id="QAR31338.1"/>
    </source>
</evidence>
<dbReference type="AlphaFoldDB" id="A0A410JTG3"/>
<keyword evidence="1" id="KW-0812">Transmembrane</keyword>
<dbReference type="RefSeq" id="WP_128501772.1">
    <property type="nucleotide sequence ID" value="NZ_CP035107.1"/>
</dbReference>
<gene>
    <name evidence="2" type="ORF">EQP59_08295</name>
</gene>
<keyword evidence="1" id="KW-0472">Membrane</keyword>
<evidence type="ECO:0000313" key="3">
    <source>
        <dbReference type="Proteomes" id="UP000287701"/>
    </source>
</evidence>
<dbReference type="OrthoDB" id="9798708at2"/>
<organism evidence="2 3">
    <name type="scientific">Ornithobacterium rhinotracheale</name>
    <dbReference type="NCBI Taxonomy" id="28251"/>
    <lineage>
        <taxon>Bacteria</taxon>
        <taxon>Pseudomonadati</taxon>
        <taxon>Bacteroidota</taxon>
        <taxon>Flavobacteriia</taxon>
        <taxon>Flavobacteriales</taxon>
        <taxon>Weeksellaceae</taxon>
        <taxon>Ornithobacterium</taxon>
    </lineage>
</organism>
<keyword evidence="1" id="KW-1133">Transmembrane helix</keyword>
<dbReference type="Pfam" id="PF09527">
    <property type="entry name" value="ATPase_gene1"/>
    <property type="match status" value="1"/>
</dbReference>
<name>A0A410JTG3_ORNRH</name>
<dbReference type="Proteomes" id="UP000287701">
    <property type="component" value="Chromosome"/>
</dbReference>
<accession>A0A410JTG3</accession>
<sequence length="69" mass="8011">MENKDKNTWLQLTSVGVQIGVVMYLMAWAGRWCDAHYDAESSWFTLGFVVLGMLISLFFLYEMVKNINK</sequence>